<dbReference type="Pfam" id="PF22624">
    <property type="entry name" value="AASDHPPT_N"/>
    <property type="match status" value="1"/>
</dbReference>
<feature type="domain" description="4'-phosphopantetheinyl transferase" evidence="3">
    <location>
        <begin position="131"/>
        <end position="199"/>
    </location>
</feature>
<dbReference type="GO" id="GO:0008897">
    <property type="term" value="F:holo-[acyl-carrier-protein] synthase activity"/>
    <property type="evidence" value="ECO:0007669"/>
    <property type="project" value="InterPro"/>
</dbReference>
<dbReference type="GO" id="GO:0019878">
    <property type="term" value="P:lysine biosynthetic process via aminoadipic acid"/>
    <property type="evidence" value="ECO:0007669"/>
    <property type="project" value="TreeGrafter"/>
</dbReference>
<dbReference type="PANTHER" id="PTHR12215">
    <property type="entry name" value="PHOSPHOPANTETHEINE TRANSFERASE"/>
    <property type="match status" value="1"/>
</dbReference>
<organism evidence="5 6">
    <name type="scientific">Aquibacillus halophilus</name>
    <dbReference type="NCBI Taxonomy" id="930132"/>
    <lineage>
        <taxon>Bacteria</taxon>
        <taxon>Bacillati</taxon>
        <taxon>Bacillota</taxon>
        <taxon>Bacilli</taxon>
        <taxon>Bacillales</taxon>
        <taxon>Bacillaceae</taxon>
        <taxon>Aquibacillus</taxon>
    </lineage>
</organism>
<name>A0A6A8DKI2_9BACI</name>
<dbReference type="RefSeq" id="WP_153737876.1">
    <property type="nucleotide sequence ID" value="NZ_WJNG01000015.1"/>
</dbReference>
<evidence type="ECO:0000259" key="3">
    <source>
        <dbReference type="Pfam" id="PF01648"/>
    </source>
</evidence>
<feature type="domain" description="4'-phosphopantetheinyl transferase N-terminal" evidence="4">
    <location>
        <begin position="33"/>
        <end position="120"/>
    </location>
</feature>
<dbReference type="InterPro" id="IPR055066">
    <property type="entry name" value="AASDHPPT_N"/>
</dbReference>
<protein>
    <submittedName>
        <fullName evidence="5">4'-phosphopantetheinyl transferase superfamily protein</fullName>
    </submittedName>
</protein>
<dbReference type="InterPro" id="IPR050559">
    <property type="entry name" value="P-Pant_transferase_sf"/>
</dbReference>
<dbReference type="Gene3D" id="3.90.470.20">
    <property type="entry name" value="4'-phosphopantetheinyl transferase domain"/>
    <property type="match status" value="1"/>
</dbReference>
<evidence type="ECO:0000313" key="5">
    <source>
        <dbReference type="EMBL" id="MRH44269.1"/>
    </source>
</evidence>
<dbReference type="SUPFAM" id="SSF56214">
    <property type="entry name" value="4'-phosphopantetheinyl transferase"/>
    <property type="match status" value="2"/>
</dbReference>
<dbReference type="PANTHER" id="PTHR12215:SF10">
    <property type="entry name" value="L-AMINOADIPATE-SEMIALDEHYDE DEHYDROGENASE-PHOSPHOPANTETHEINYL TRANSFERASE"/>
    <property type="match status" value="1"/>
</dbReference>
<keyword evidence="2 5" id="KW-0808">Transferase</keyword>
<keyword evidence="6" id="KW-1185">Reference proteome</keyword>
<reference evidence="5" key="1">
    <citation type="submission" date="2019-11" db="EMBL/GenBank/DDBJ databases">
        <authorList>
            <person name="Li J."/>
        </authorList>
    </citation>
    <scope>NUCLEOTIDE SEQUENCE</scope>
    <source>
        <strain evidence="5">B6B</strain>
    </source>
</reference>
<evidence type="ECO:0000256" key="1">
    <source>
        <dbReference type="ARBA" id="ARBA00010990"/>
    </source>
</evidence>
<evidence type="ECO:0000259" key="4">
    <source>
        <dbReference type="Pfam" id="PF22624"/>
    </source>
</evidence>
<comment type="caution">
    <text evidence="5">The sequence shown here is derived from an EMBL/GenBank/DDBJ whole genome shotgun (WGS) entry which is preliminary data.</text>
</comment>
<sequence length="236" mass="27554">MVDRPLTNWQDVYDITAVSSMEEFHNGQEVHVWQTNLDSSADYYDKLSSEEKDRVGKLRFVHDKRRYIIRHAVLRMILAAYSNCDFSSIQFARTKYGKPFLIAKNEKGVIQFNMTHSKDKACFVLAIKNKVGIDIEYVKSDFDWNSIANLYFTSKELSYLKEIPKEDQVIAFLNLWTNKEAILKAHGTGLIDFEEGTVDSLINKYTSLPFYCGDNYQGTLAYRTEIERVRFFRYPT</sequence>
<dbReference type="OrthoDB" id="9808281at2"/>
<evidence type="ECO:0000313" key="6">
    <source>
        <dbReference type="Proteomes" id="UP000799092"/>
    </source>
</evidence>
<evidence type="ECO:0000256" key="2">
    <source>
        <dbReference type="ARBA" id="ARBA00022679"/>
    </source>
</evidence>
<dbReference type="InterPro" id="IPR008278">
    <property type="entry name" value="4-PPantetheinyl_Trfase_dom"/>
</dbReference>
<accession>A0A6A8DKI2</accession>
<dbReference type="InterPro" id="IPR037143">
    <property type="entry name" value="4-PPantetheinyl_Trfase_dom_sf"/>
</dbReference>
<dbReference type="GO" id="GO:0000287">
    <property type="term" value="F:magnesium ion binding"/>
    <property type="evidence" value="ECO:0007669"/>
    <property type="project" value="InterPro"/>
</dbReference>
<dbReference type="AlphaFoldDB" id="A0A6A8DKI2"/>
<dbReference type="Proteomes" id="UP000799092">
    <property type="component" value="Unassembled WGS sequence"/>
</dbReference>
<gene>
    <name evidence="5" type="ORF">GH741_16620</name>
</gene>
<dbReference type="GO" id="GO:0005829">
    <property type="term" value="C:cytosol"/>
    <property type="evidence" value="ECO:0007669"/>
    <property type="project" value="TreeGrafter"/>
</dbReference>
<dbReference type="EMBL" id="WJNG01000015">
    <property type="protein sequence ID" value="MRH44269.1"/>
    <property type="molecule type" value="Genomic_DNA"/>
</dbReference>
<dbReference type="Pfam" id="PF01648">
    <property type="entry name" value="ACPS"/>
    <property type="match status" value="1"/>
</dbReference>
<comment type="similarity">
    <text evidence="1">Belongs to the P-Pant transferase superfamily. Gsp/Sfp/HetI/AcpT family.</text>
</comment>
<proteinExistence type="inferred from homology"/>